<keyword evidence="3" id="KW-1185">Reference proteome</keyword>
<dbReference type="RefSeq" id="WP_245535602.1">
    <property type="nucleotide sequence ID" value="NZ_JAWXXV010000001.1"/>
</dbReference>
<evidence type="ECO:0000313" key="3">
    <source>
        <dbReference type="Proteomes" id="UP001279660"/>
    </source>
</evidence>
<accession>A0ABU4PNH2</accession>
<organism evidence="2 3">
    <name type="scientific">Sphingomonas echinoides</name>
    <dbReference type="NCBI Taxonomy" id="59803"/>
    <lineage>
        <taxon>Bacteria</taxon>
        <taxon>Pseudomonadati</taxon>
        <taxon>Pseudomonadota</taxon>
        <taxon>Alphaproteobacteria</taxon>
        <taxon>Sphingomonadales</taxon>
        <taxon>Sphingomonadaceae</taxon>
        <taxon>Sphingomonas</taxon>
    </lineage>
</organism>
<feature type="region of interest" description="Disordered" evidence="1">
    <location>
        <begin position="20"/>
        <end position="45"/>
    </location>
</feature>
<reference evidence="2 3" key="1">
    <citation type="submission" date="2023-11" db="EMBL/GenBank/DDBJ databases">
        <title>MicrobeMod: A computational toolkit for identifying prokaryotic methylation and restriction-modification with nanopore sequencing.</title>
        <authorList>
            <person name="Crits-Christoph A."/>
            <person name="Kang S.C."/>
            <person name="Lee H."/>
            <person name="Ostrov N."/>
        </authorList>
    </citation>
    <scope>NUCLEOTIDE SEQUENCE [LARGE SCALE GENOMIC DNA]</scope>
    <source>
        <strain evidence="2 3">ATCC 14820</strain>
    </source>
</reference>
<gene>
    <name evidence="2" type="ORF">SIL82_14080</name>
</gene>
<protein>
    <submittedName>
        <fullName evidence="2">Uncharacterized protein</fullName>
    </submittedName>
</protein>
<proteinExistence type="predicted"/>
<evidence type="ECO:0000256" key="1">
    <source>
        <dbReference type="SAM" id="MobiDB-lite"/>
    </source>
</evidence>
<name>A0ABU4PNH2_9SPHN</name>
<evidence type="ECO:0000313" key="2">
    <source>
        <dbReference type="EMBL" id="MDX5985382.1"/>
    </source>
</evidence>
<comment type="caution">
    <text evidence="2">The sequence shown here is derived from an EMBL/GenBank/DDBJ whole genome shotgun (WGS) entry which is preliminary data.</text>
</comment>
<sequence length="45" mass="4860">MAAVRQRRLDAIDRAIAAARERGPDGRSSAARSADYLYDDNGLPA</sequence>
<dbReference type="Proteomes" id="UP001279660">
    <property type="component" value="Unassembled WGS sequence"/>
</dbReference>
<dbReference type="EMBL" id="JAWXXV010000001">
    <property type="protein sequence ID" value="MDX5985382.1"/>
    <property type="molecule type" value="Genomic_DNA"/>
</dbReference>